<dbReference type="EMBL" id="QBML01000019">
    <property type="protein sequence ID" value="PZO39224.1"/>
    <property type="molecule type" value="Genomic_DNA"/>
</dbReference>
<evidence type="ECO:0000259" key="1">
    <source>
        <dbReference type="Pfam" id="PF13304"/>
    </source>
</evidence>
<dbReference type="GO" id="GO:0016887">
    <property type="term" value="F:ATP hydrolysis activity"/>
    <property type="evidence" value="ECO:0007669"/>
    <property type="project" value="InterPro"/>
</dbReference>
<dbReference type="InterPro" id="IPR003959">
    <property type="entry name" value="ATPase_AAA_core"/>
</dbReference>
<evidence type="ECO:0000313" key="2">
    <source>
        <dbReference type="EMBL" id="PZO39224.1"/>
    </source>
</evidence>
<organism evidence="2 3">
    <name type="scientific">Pseudanabaena frigida</name>
    <dbReference type="NCBI Taxonomy" id="945775"/>
    <lineage>
        <taxon>Bacteria</taxon>
        <taxon>Bacillati</taxon>
        <taxon>Cyanobacteriota</taxon>
        <taxon>Cyanophyceae</taxon>
        <taxon>Pseudanabaenales</taxon>
        <taxon>Pseudanabaenaceae</taxon>
        <taxon>Pseudanabaena</taxon>
    </lineage>
</organism>
<dbReference type="PIRSF" id="PIRSF029347">
    <property type="entry name" value="RecF"/>
    <property type="match status" value="1"/>
</dbReference>
<evidence type="ECO:0000313" key="3">
    <source>
        <dbReference type="Proteomes" id="UP000249467"/>
    </source>
</evidence>
<dbReference type="SUPFAM" id="SSF52540">
    <property type="entry name" value="P-loop containing nucleoside triphosphate hydrolases"/>
    <property type="match status" value="1"/>
</dbReference>
<dbReference type="Gene3D" id="3.40.50.300">
    <property type="entry name" value="P-loop containing nucleotide triphosphate hydrolases"/>
    <property type="match status" value="1"/>
</dbReference>
<dbReference type="PANTHER" id="PTHR32182:SF22">
    <property type="entry name" value="ATP-DEPENDENT ENDONUCLEASE, OLD FAMILY-RELATED"/>
    <property type="match status" value="1"/>
</dbReference>
<dbReference type="GO" id="GO:0000731">
    <property type="term" value="P:DNA synthesis involved in DNA repair"/>
    <property type="evidence" value="ECO:0007669"/>
    <property type="project" value="TreeGrafter"/>
</dbReference>
<protein>
    <submittedName>
        <fullName evidence="2">Chromosome segregation protein SMC</fullName>
    </submittedName>
</protein>
<dbReference type="GO" id="GO:0006302">
    <property type="term" value="P:double-strand break repair"/>
    <property type="evidence" value="ECO:0007669"/>
    <property type="project" value="TreeGrafter"/>
</dbReference>
<dbReference type="Proteomes" id="UP000249467">
    <property type="component" value="Unassembled WGS sequence"/>
</dbReference>
<dbReference type="PANTHER" id="PTHR32182">
    <property type="entry name" value="DNA REPLICATION AND REPAIR PROTEIN RECF"/>
    <property type="match status" value="1"/>
</dbReference>
<dbReference type="CDD" id="cd00267">
    <property type="entry name" value="ABC_ATPase"/>
    <property type="match status" value="1"/>
</dbReference>
<dbReference type="GO" id="GO:0005524">
    <property type="term" value="F:ATP binding"/>
    <property type="evidence" value="ECO:0007669"/>
    <property type="project" value="InterPro"/>
</dbReference>
<accession>A0A2W4W1Z7</accession>
<dbReference type="InterPro" id="IPR014555">
    <property type="entry name" value="RecF-like"/>
</dbReference>
<feature type="domain" description="ATPase AAA-type core" evidence="1">
    <location>
        <begin position="27"/>
        <end position="308"/>
    </location>
</feature>
<proteinExistence type="predicted"/>
<dbReference type="AlphaFoldDB" id="A0A2W4W1Z7"/>
<reference evidence="2 3" key="1">
    <citation type="submission" date="2018-04" db="EMBL/GenBank/DDBJ databases">
        <authorList>
            <person name="Go L.Y."/>
            <person name="Mitchell J.A."/>
        </authorList>
    </citation>
    <scope>NUCLEOTIDE SEQUENCE [LARGE SCALE GENOMIC DNA]</scope>
    <source>
        <strain evidence="2">ULC066bin1</strain>
    </source>
</reference>
<dbReference type="InterPro" id="IPR027417">
    <property type="entry name" value="P-loop_NTPase"/>
</dbReference>
<gene>
    <name evidence="2" type="ORF">DCF19_14755</name>
</gene>
<dbReference type="Pfam" id="PF13304">
    <property type="entry name" value="AAA_21"/>
    <property type="match status" value="1"/>
</dbReference>
<name>A0A2W4W1Z7_9CYAN</name>
<reference evidence="2 3" key="2">
    <citation type="submission" date="2018-06" db="EMBL/GenBank/DDBJ databases">
        <title>Metagenomic assembly of (sub)arctic Cyanobacteria and their associated microbiome from non-axenic cultures.</title>
        <authorList>
            <person name="Baurain D."/>
        </authorList>
    </citation>
    <scope>NUCLEOTIDE SEQUENCE [LARGE SCALE GENOMIC DNA]</scope>
    <source>
        <strain evidence="2">ULC066bin1</strain>
    </source>
</reference>
<sequence length="357" mass="40974">MNQNQLSRIVLKGFKSIRECDLELKELNVLIGANGSGKSNFISFFRLIQQIIAKNLQYYVNKQGGIDAHLHFGRKKTKEIISELYFGDHGYKFSLEPTLDNRVLFAKESYWQSQLPDWSIGAGHFETNLGIPEQISNPTVLKVMKSWRIYHFHDTSETASVKIPQAINDNTYLRSDAQNLAAYLYLLKEQYQTHYQRIVKTIQLVAPFFGDFYLRPHPNNQDQIELEWVEKGEDIPFKAYQLSDGTLRFICLATVLMQPEDKQPEMILIDEPELGLHPYAINVLASLLRSIAKSKQVIVSTQSVALLNEFDASDVIVCDRIEGATHLHRLDEDALAEWLQEYSLGELWQKNLLGGRP</sequence>
<comment type="caution">
    <text evidence="2">The sequence shown here is derived from an EMBL/GenBank/DDBJ whole genome shotgun (WGS) entry which is preliminary data.</text>
</comment>